<accession>A0A839H3N2</accession>
<dbReference type="EMBL" id="JACIVD010000076">
    <property type="protein sequence ID" value="MBB1124531.1"/>
    <property type="molecule type" value="Genomic_DNA"/>
</dbReference>
<evidence type="ECO:0000256" key="5">
    <source>
        <dbReference type="SAM" id="MobiDB-lite"/>
    </source>
</evidence>
<protein>
    <submittedName>
        <fullName evidence="7">LPXTG cell wall anchor domain-containing protein</fullName>
    </submittedName>
</protein>
<name>A0A839H3N2_9LACO</name>
<evidence type="ECO:0000313" key="7">
    <source>
        <dbReference type="EMBL" id="MBB1124531.1"/>
    </source>
</evidence>
<dbReference type="Proteomes" id="UP000547628">
    <property type="component" value="Unassembled WGS sequence"/>
</dbReference>
<keyword evidence="1" id="KW-0134">Cell wall</keyword>
<evidence type="ECO:0000256" key="1">
    <source>
        <dbReference type="ARBA" id="ARBA00022512"/>
    </source>
</evidence>
<organism evidence="7 8">
    <name type="scientific">Limosilactobacillus albertensis</name>
    <dbReference type="NCBI Taxonomy" id="2759752"/>
    <lineage>
        <taxon>Bacteria</taxon>
        <taxon>Bacillati</taxon>
        <taxon>Bacillota</taxon>
        <taxon>Bacilli</taxon>
        <taxon>Lactobacillales</taxon>
        <taxon>Lactobacillaceae</taxon>
        <taxon>Limosilactobacillus</taxon>
    </lineage>
</organism>
<keyword evidence="4" id="KW-0572">Peptidoglycan-anchor</keyword>
<keyword evidence="2" id="KW-0964">Secreted</keyword>
<sequence>MSLSITNSTNTSGLENTNVSVADNHMTVNLTDTNSVDNNAGSQKPSSQNKKLPQTGNTSQTTAELLGLMSLEAVLLLLIGKKKKNSENK</sequence>
<evidence type="ECO:0000313" key="8">
    <source>
        <dbReference type="Proteomes" id="UP000547628"/>
    </source>
</evidence>
<feature type="region of interest" description="Disordered" evidence="5">
    <location>
        <begin position="1"/>
        <end position="59"/>
    </location>
</feature>
<evidence type="ECO:0000259" key="6">
    <source>
        <dbReference type="PROSITE" id="PS50847"/>
    </source>
</evidence>
<gene>
    <name evidence="7" type="ORF">H5S41_11360</name>
</gene>
<comment type="caution">
    <text evidence="7">The sequence shown here is derived from an EMBL/GenBank/DDBJ whole genome shotgun (WGS) entry which is preliminary data.</text>
</comment>
<dbReference type="AlphaFoldDB" id="A0A839H3N2"/>
<feature type="domain" description="Gram-positive cocci surface proteins LPxTG" evidence="6">
    <location>
        <begin position="52"/>
        <end position="89"/>
    </location>
</feature>
<keyword evidence="3" id="KW-0732">Signal</keyword>
<evidence type="ECO:0000256" key="4">
    <source>
        <dbReference type="ARBA" id="ARBA00023088"/>
    </source>
</evidence>
<dbReference type="PROSITE" id="PS50847">
    <property type="entry name" value="GRAM_POS_ANCHORING"/>
    <property type="match status" value="1"/>
</dbReference>
<dbReference type="Pfam" id="PF00746">
    <property type="entry name" value="Gram_pos_anchor"/>
    <property type="match status" value="1"/>
</dbReference>
<dbReference type="InterPro" id="IPR019931">
    <property type="entry name" value="LPXTG_anchor"/>
</dbReference>
<evidence type="ECO:0000256" key="3">
    <source>
        <dbReference type="ARBA" id="ARBA00022729"/>
    </source>
</evidence>
<proteinExistence type="predicted"/>
<reference evidence="7 8" key="1">
    <citation type="submission" date="2020-07" db="EMBL/GenBank/DDBJ databases">
        <title>Description of Limosilactobacillus balticus sp. nov., Limosilactobacillus agrestis sp. nov., Limosilactobacillus albertensis sp. nov., Limosilactobacillus rudii sp. nov., Limosilactobacillus fastidiosus sp. nov., five novel Limosilactobacillus species isolated from the vertebrate gastrointestinal tract, and proposal of 6 subspecies of Limosilactobacillus reuteri adapted to the gastrointestinal tract of specific vertebrate hosts.</title>
        <authorList>
            <person name="Li F."/>
            <person name="Cheng C."/>
            <person name="Zheng J."/>
            <person name="Quevedo R.M."/>
            <person name="Li J."/>
            <person name="Roos S."/>
            <person name="Gaenzle M.G."/>
            <person name="Walter J."/>
        </authorList>
    </citation>
    <scope>NUCLEOTIDE SEQUENCE [LARGE SCALE GENOMIC DNA]</scope>
    <source>
        <strain evidence="7 8">Lr3000</strain>
    </source>
</reference>
<evidence type="ECO:0000256" key="2">
    <source>
        <dbReference type="ARBA" id="ARBA00022525"/>
    </source>
</evidence>
<dbReference type="NCBIfam" id="TIGR01167">
    <property type="entry name" value="LPXTG_anchor"/>
    <property type="match status" value="1"/>
</dbReference>